<dbReference type="AlphaFoldDB" id="A0A2K1E0D1"/>
<feature type="domain" description="Glycosyltransferase 2-like" evidence="2">
    <location>
        <begin position="55"/>
        <end position="144"/>
    </location>
</feature>
<keyword evidence="4" id="KW-1185">Reference proteome</keyword>
<dbReference type="SUPFAM" id="SSF53448">
    <property type="entry name" value="Nucleotide-diphospho-sugar transferases"/>
    <property type="match status" value="1"/>
</dbReference>
<dbReference type="OrthoDB" id="9778406at2"/>
<evidence type="ECO:0000313" key="3">
    <source>
        <dbReference type="EMBL" id="PNQ73729.1"/>
    </source>
</evidence>
<dbReference type="CDD" id="cd00761">
    <property type="entry name" value="Glyco_tranf_GTA_type"/>
    <property type="match status" value="1"/>
</dbReference>
<evidence type="ECO:0000313" key="4">
    <source>
        <dbReference type="Proteomes" id="UP000236641"/>
    </source>
</evidence>
<dbReference type="Gene3D" id="3.90.550.10">
    <property type="entry name" value="Spore Coat Polysaccharide Biosynthesis Protein SpsA, Chain A"/>
    <property type="match status" value="1"/>
</dbReference>
<reference evidence="3 4" key="1">
    <citation type="submission" date="2018-01" db="EMBL/GenBank/DDBJ databases">
        <title>The draft genome of Hanstruepera neustonica JCM19743.</title>
        <authorList>
            <person name="He R.-H."/>
            <person name="Du Z.-J."/>
        </authorList>
    </citation>
    <scope>NUCLEOTIDE SEQUENCE [LARGE SCALE GENOMIC DNA]</scope>
    <source>
        <strain evidence="3 4">JCM19743</strain>
    </source>
</reference>
<comment type="caution">
    <text evidence="3">The sequence shown here is derived from an EMBL/GenBank/DDBJ whole genome shotgun (WGS) entry which is preliminary data.</text>
</comment>
<organism evidence="3 4">
    <name type="scientific">Hanstruepera neustonica</name>
    <dbReference type="NCBI Taxonomy" id="1445657"/>
    <lineage>
        <taxon>Bacteria</taxon>
        <taxon>Pseudomonadati</taxon>
        <taxon>Bacteroidota</taxon>
        <taxon>Flavobacteriia</taxon>
        <taxon>Flavobacteriales</taxon>
        <taxon>Flavobacteriaceae</taxon>
        <taxon>Hanstruepera</taxon>
    </lineage>
</organism>
<name>A0A2K1E0D1_9FLAO</name>
<feature type="transmembrane region" description="Helical" evidence="1">
    <location>
        <begin position="225"/>
        <end position="244"/>
    </location>
</feature>
<dbReference type="Proteomes" id="UP000236641">
    <property type="component" value="Unassembled WGS sequence"/>
</dbReference>
<dbReference type="InterPro" id="IPR001173">
    <property type="entry name" value="Glyco_trans_2-like"/>
</dbReference>
<keyword evidence="1" id="KW-0472">Membrane</keyword>
<evidence type="ECO:0000259" key="2">
    <source>
        <dbReference type="Pfam" id="PF00535"/>
    </source>
</evidence>
<accession>A0A2K1E0D1</accession>
<proteinExistence type="predicted"/>
<evidence type="ECO:0000256" key="1">
    <source>
        <dbReference type="SAM" id="Phobius"/>
    </source>
</evidence>
<gene>
    <name evidence="3" type="ORF">C1T31_05180</name>
</gene>
<dbReference type="Pfam" id="PF00535">
    <property type="entry name" value="Glycos_transf_2"/>
    <property type="match status" value="1"/>
</dbReference>
<keyword evidence="1" id="KW-0812">Transmembrane</keyword>
<dbReference type="EMBL" id="POWF01000002">
    <property type="protein sequence ID" value="PNQ73729.1"/>
    <property type="molecule type" value="Genomic_DNA"/>
</dbReference>
<dbReference type="InterPro" id="IPR029044">
    <property type="entry name" value="Nucleotide-diphossugar_trans"/>
</dbReference>
<sequence length="274" mass="31531">MDYKQGMETELEILVATMNRNSLGFLDSMFINNDISKLHILVVNQTTQDCLLTSLKPNIRVVNSFEKGLSRSRNLAIKNAIGKICLLADDDVVYVEGFAEKIVNSFNRYKSFDLITFKTLTTEGSPYWKYPESNSDIQSVYRKILSIEIAFRRQIILDKNIKFDEQFGLGGTFEDGENVFFLQSVFENEVGSQFIPEFIVIHKAFSSSDDVTSDRHFFARGAMNYKLHGFWAYFLIMKLIVSLLRKRLISFSDVCDKLTVGLKGIKKYKEINMH</sequence>
<keyword evidence="1" id="KW-1133">Transmembrane helix</keyword>
<dbReference type="RefSeq" id="WP_103051426.1">
    <property type="nucleotide sequence ID" value="NZ_POWF01000002.1"/>
</dbReference>
<protein>
    <recommendedName>
        <fullName evidence="2">Glycosyltransferase 2-like domain-containing protein</fullName>
    </recommendedName>
</protein>